<dbReference type="SUPFAM" id="SSF46785">
    <property type="entry name" value="Winged helix' DNA-binding domain"/>
    <property type="match status" value="1"/>
</dbReference>
<name>A0A438I4J7_VITVI</name>
<reference evidence="1 2" key="1">
    <citation type="journal article" date="2018" name="PLoS Genet.">
        <title>Population sequencing reveals clonal diversity and ancestral inbreeding in the grapevine cultivar Chardonnay.</title>
        <authorList>
            <person name="Roach M.J."/>
            <person name="Johnson D.L."/>
            <person name="Bohlmann J."/>
            <person name="van Vuuren H.J."/>
            <person name="Jones S.J."/>
            <person name="Pretorius I.S."/>
            <person name="Schmidt S.A."/>
            <person name="Borneman A.R."/>
        </authorList>
    </citation>
    <scope>NUCLEOTIDE SEQUENCE [LARGE SCALE GENOMIC DNA]</scope>
    <source>
        <strain evidence="2">cv. Chardonnay</strain>
        <tissue evidence="1">Leaf</tissue>
    </source>
</reference>
<sequence length="90" mass="9697">MDSKESQMVTSAEEEEDSHCQYAIKLASASVLLVLLKAAMDLGMLEIIGRAGLGALLSPSEVAYHLPAHNHPDVLLHLYDHSTPLSRTSA</sequence>
<dbReference type="InterPro" id="IPR036388">
    <property type="entry name" value="WH-like_DNA-bd_sf"/>
</dbReference>
<comment type="caution">
    <text evidence="1">The sequence shown here is derived from an EMBL/GenBank/DDBJ whole genome shotgun (WGS) entry which is preliminary data.</text>
</comment>
<accession>A0A438I4J7</accession>
<dbReference type="GO" id="GO:0032259">
    <property type="term" value="P:methylation"/>
    <property type="evidence" value="ECO:0007669"/>
    <property type="project" value="UniProtKB-KW"/>
</dbReference>
<dbReference type="InterPro" id="IPR036390">
    <property type="entry name" value="WH_DNA-bd_sf"/>
</dbReference>
<dbReference type="Gene3D" id="1.10.10.10">
    <property type="entry name" value="Winged helix-like DNA-binding domain superfamily/Winged helix DNA-binding domain"/>
    <property type="match status" value="1"/>
</dbReference>
<protein>
    <submittedName>
        <fullName evidence="1">Caffeic acid 3-O-methyltransferase 1</fullName>
    </submittedName>
</protein>
<dbReference type="EMBL" id="QGNW01000143">
    <property type="protein sequence ID" value="RVW91597.1"/>
    <property type="molecule type" value="Genomic_DNA"/>
</dbReference>
<keyword evidence="1" id="KW-0808">Transferase</keyword>
<gene>
    <name evidence="1" type="primary">OMT1_11</name>
    <name evidence="1" type="ORF">CK203_024157</name>
</gene>
<evidence type="ECO:0000313" key="1">
    <source>
        <dbReference type="EMBL" id="RVW91597.1"/>
    </source>
</evidence>
<dbReference type="GO" id="GO:0008168">
    <property type="term" value="F:methyltransferase activity"/>
    <property type="evidence" value="ECO:0007669"/>
    <property type="project" value="UniProtKB-KW"/>
</dbReference>
<keyword evidence="1" id="KW-0489">Methyltransferase</keyword>
<proteinExistence type="predicted"/>
<evidence type="ECO:0000313" key="2">
    <source>
        <dbReference type="Proteomes" id="UP000288805"/>
    </source>
</evidence>
<dbReference type="AlphaFoldDB" id="A0A438I4J7"/>
<dbReference type="Proteomes" id="UP000288805">
    <property type="component" value="Unassembled WGS sequence"/>
</dbReference>
<organism evidence="1 2">
    <name type="scientific">Vitis vinifera</name>
    <name type="common">Grape</name>
    <dbReference type="NCBI Taxonomy" id="29760"/>
    <lineage>
        <taxon>Eukaryota</taxon>
        <taxon>Viridiplantae</taxon>
        <taxon>Streptophyta</taxon>
        <taxon>Embryophyta</taxon>
        <taxon>Tracheophyta</taxon>
        <taxon>Spermatophyta</taxon>
        <taxon>Magnoliopsida</taxon>
        <taxon>eudicotyledons</taxon>
        <taxon>Gunneridae</taxon>
        <taxon>Pentapetalae</taxon>
        <taxon>rosids</taxon>
        <taxon>Vitales</taxon>
        <taxon>Vitaceae</taxon>
        <taxon>Viteae</taxon>
        <taxon>Vitis</taxon>
    </lineage>
</organism>